<dbReference type="RefSeq" id="WP_216119900.1">
    <property type="nucleotide sequence ID" value="NZ_CP086239.1"/>
</dbReference>
<evidence type="ECO:0000313" key="2">
    <source>
        <dbReference type="Proteomes" id="UP001164733"/>
    </source>
</evidence>
<reference evidence="1" key="1">
    <citation type="submission" date="2021-11" db="EMBL/GenBank/DDBJ databases">
        <title>Clostridia strains as spoilage organisms.</title>
        <authorList>
            <person name="Wambui J."/>
            <person name="Stevens M.J.A."/>
            <person name="Stephan R."/>
        </authorList>
    </citation>
    <scope>NUCLEOTIDE SEQUENCE</scope>
    <source>
        <strain evidence="1">CF009</strain>
    </source>
</reference>
<protein>
    <submittedName>
        <fullName evidence="1">Uncharacterized protein</fullName>
    </submittedName>
</protein>
<gene>
    <name evidence="1" type="ORF">LL038_04245</name>
</gene>
<dbReference type="AlphaFoldDB" id="A0AA47EJQ0"/>
<dbReference type="EMBL" id="CP086239">
    <property type="protein sequence ID" value="WAG61469.1"/>
    <property type="molecule type" value="Genomic_DNA"/>
</dbReference>
<dbReference type="Proteomes" id="UP001164733">
    <property type="component" value="Chromosome"/>
</dbReference>
<sequence>MMKKRNIIIGGLLIIVLTFFITDFCLEKANKSPVFAIPMVMYKDGGSIEYYGLGYKVIKYSNVTGSEIKMDFGTWFMKFSPPKYKIIQFKKERV</sequence>
<proteinExistence type="predicted"/>
<evidence type="ECO:0000313" key="1">
    <source>
        <dbReference type="EMBL" id="WAG61469.1"/>
    </source>
</evidence>
<organism evidence="1 2">
    <name type="scientific">Clostridium estertheticum</name>
    <dbReference type="NCBI Taxonomy" id="238834"/>
    <lineage>
        <taxon>Bacteria</taxon>
        <taxon>Bacillati</taxon>
        <taxon>Bacillota</taxon>
        <taxon>Clostridia</taxon>
        <taxon>Eubacteriales</taxon>
        <taxon>Clostridiaceae</taxon>
        <taxon>Clostridium</taxon>
    </lineage>
</organism>
<accession>A0AA47EJQ0</accession>
<name>A0AA47EJQ0_9CLOT</name>